<sequence length="236" mass="24183">MRRSWRGAVVAAGLAGAALVLAGCAQQPQNATVQAAPVGITARGVGEVTGTPDKATVDLAVTTRASNAQSALDENNTRSTALREQLTARGVAEADVRTSRLSVDPTFDNAGRITGYEVTNQVTVTIRDIAAAGGIIDAAARTVGDAVRVQSLSFAIDDSSALLARARADAVHKAQEQARQLAEAAGVDLGAIRSITETSAGGQPPTPFPSAAEQAVPISPGTQRLSVTVEIVYEID</sequence>
<dbReference type="RefSeq" id="WP_073455056.1">
    <property type="nucleotide sequence ID" value="NZ_CALGVN010000012.1"/>
</dbReference>
<gene>
    <name evidence="2" type="ORF">SAMN05443637_101402</name>
</gene>
<feature type="signal peptide" evidence="1">
    <location>
        <begin position="1"/>
        <end position="22"/>
    </location>
</feature>
<dbReference type="PROSITE" id="PS51257">
    <property type="entry name" value="PROKAR_LIPOPROTEIN"/>
    <property type="match status" value="1"/>
</dbReference>
<accession>A0A1M6NQN2</accession>
<dbReference type="Pfam" id="PF04402">
    <property type="entry name" value="SIMPL"/>
    <property type="match status" value="1"/>
</dbReference>
<keyword evidence="3" id="KW-1185">Reference proteome</keyword>
<evidence type="ECO:0000313" key="2">
    <source>
        <dbReference type="EMBL" id="SHJ97926.1"/>
    </source>
</evidence>
<dbReference type="AlphaFoldDB" id="A0A1M6NQN2"/>
<evidence type="ECO:0008006" key="4">
    <source>
        <dbReference type="Google" id="ProtNLM"/>
    </source>
</evidence>
<evidence type="ECO:0000256" key="1">
    <source>
        <dbReference type="SAM" id="SignalP"/>
    </source>
</evidence>
<dbReference type="GO" id="GO:0006974">
    <property type="term" value="P:DNA damage response"/>
    <property type="evidence" value="ECO:0007669"/>
    <property type="project" value="TreeGrafter"/>
</dbReference>
<dbReference type="EMBL" id="FRAP01000001">
    <property type="protein sequence ID" value="SHJ97926.1"/>
    <property type="molecule type" value="Genomic_DNA"/>
</dbReference>
<dbReference type="InterPro" id="IPR052022">
    <property type="entry name" value="26kDa_periplasmic_antigen"/>
</dbReference>
<dbReference type="OrthoDB" id="3576389at2"/>
<dbReference type="InterPro" id="IPR007497">
    <property type="entry name" value="SIMPL/DUF541"/>
</dbReference>
<reference evidence="2 3" key="1">
    <citation type="submission" date="2016-11" db="EMBL/GenBank/DDBJ databases">
        <authorList>
            <person name="Jaros S."/>
            <person name="Januszkiewicz K."/>
            <person name="Wedrychowicz H."/>
        </authorList>
    </citation>
    <scope>NUCLEOTIDE SEQUENCE [LARGE SCALE GENOMIC DNA]</scope>
    <source>
        <strain evidence="2 3">DSM 43832</strain>
    </source>
</reference>
<organism evidence="2 3">
    <name type="scientific">Pseudonocardia thermophila</name>
    <dbReference type="NCBI Taxonomy" id="1848"/>
    <lineage>
        <taxon>Bacteria</taxon>
        <taxon>Bacillati</taxon>
        <taxon>Actinomycetota</taxon>
        <taxon>Actinomycetes</taxon>
        <taxon>Pseudonocardiales</taxon>
        <taxon>Pseudonocardiaceae</taxon>
        <taxon>Pseudonocardia</taxon>
    </lineage>
</organism>
<keyword evidence="1" id="KW-0732">Signal</keyword>
<dbReference type="Proteomes" id="UP000184363">
    <property type="component" value="Unassembled WGS sequence"/>
</dbReference>
<proteinExistence type="predicted"/>
<protein>
    <recommendedName>
        <fullName evidence="4">26 kDa periplasmic immunogenic protein</fullName>
    </recommendedName>
</protein>
<dbReference type="STRING" id="1848.SAMN05443637_101402"/>
<dbReference type="PANTHER" id="PTHR34387:SF1">
    <property type="entry name" value="PERIPLASMIC IMMUNOGENIC PROTEIN"/>
    <property type="match status" value="1"/>
</dbReference>
<name>A0A1M6NQN2_PSETH</name>
<dbReference type="Gene3D" id="3.30.110.170">
    <property type="entry name" value="Protein of unknown function (DUF541), domain 1"/>
    <property type="match status" value="1"/>
</dbReference>
<evidence type="ECO:0000313" key="3">
    <source>
        <dbReference type="Proteomes" id="UP000184363"/>
    </source>
</evidence>
<dbReference type="PANTHER" id="PTHR34387">
    <property type="entry name" value="SLR1258 PROTEIN"/>
    <property type="match status" value="1"/>
</dbReference>
<feature type="chain" id="PRO_5038828418" description="26 kDa periplasmic immunogenic protein" evidence="1">
    <location>
        <begin position="23"/>
        <end position="236"/>
    </location>
</feature>
<dbReference type="Gene3D" id="3.30.70.2970">
    <property type="entry name" value="Protein of unknown function (DUF541), domain 2"/>
    <property type="match status" value="1"/>
</dbReference>